<dbReference type="CDD" id="cd06261">
    <property type="entry name" value="TM_PBP2"/>
    <property type="match status" value="1"/>
</dbReference>
<keyword evidence="8 10" id="KW-0472">Membrane</keyword>
<evidence type="ECO:0000259" key="11">
    <source>
        <dbReference type="PROSITE" id="PS50928"/>
    </source>
</evidence>
<evidence type="ECO:0000256" key="4">
    <source>
        <dbReference type="ARBA" id="ARBA00022475"/>
    </source>
</evidence>
<dbReference type="Proteomes" id="UP000665020">
    <property type="component" value="Chromosome"/>
</dbReference>
<evidence type="ECO:0000256" key="8">
    <source>
        <dbReference type="ARBA" id="ARBA00023136"/>
    </source>
</evidence>
<gene>
    <name evidence="12" type="ORF">GM661_00290</name>
</gene>
<feature type="transmembrane region" description="Helical" evidence="10">
    <location>
        <begin position="262"/>
        <end position="281"/>
    </location>
</feature>
<feature type="transmembrane region" description="Helical" evidence="10">
    <location>
        <begin position="201"/>
        <end position="226"/>
    </location>
</feature>
<dbReference type="EMBL" id="CP046640">
    <property type="protein sequence ID" value="QTL96515.1"/>
    <property type="molecule type" value="Genomic_DNA"/>
</dbReference>
<keyword evidence="6 10" id="KW-0812">Transmembrane</keyword>
<proteinExistence type="inferred from homology"/>
<dbReference type="Pfam" id="PF00528">
    <property type="entry name" value="BPD_transp_1"/>
    <property type="match status" value="1"/>
</dbReference>
<evidence type="ECO:0000256" key="9">
    <source>
        <dbReference type="ARBA" id="ARBA00040780"/>
    </source>
</evidence>
<evidence type="ECO:0000313" key="12">
    <source>
        <dbReference type="EMBL" id="QTL96515.1"/>
    </source>
</evidence>
<evidence type="ECO:0000256" key="7">
    <source>
        <dbReference type="ARBA" id="ARBA00022989"/>
    </source>
</evidence>
<keyword evidence="3 10" id="KW-0813">Transport</keyword>
<evidence type="ECO:0000256" key="5">
    <source>
        <dbReference type="ARBA" id="ARBA00022519"/>
    </source>
</evidence>
<reference evidence="12" key="1">
    <citation type="submission" date="2019-12" db="EMBL/GenBank/DDBJ databases">
        <authorList>
            <person name="zhang j."/>
            <person name="sun C.M."/>
        </authorList>
    </citation>
    <scope>NUCLEOTIDE SEQUENCE</scope>
    <source>
        <strain evidence="12">NS-1</strain>
    </source>
</reference>
<comment type="subcellular location">
    <subcellularLocation>
        <location evidence="1">Cell inner membrane</location>
        <topology evidence="1">Multi-pass membrane protein</topology>
    </subcellularLocation>
    <subcellularLocation>
        <location evidence="10">Cell membrane</location>
        <topology evidence="10">Multi-pass membrane protein</topology>
    </subcellularLocation>
</comment>
<dbReference type="InterPro" id="IPR000515">
    <property type="entry name" value="MetI-like"/>
</dbReference>
<evidence type="ECO:0000256" key="10">
    <source>
        <dbReference type="RuleBase" id="RU363032"/>
    </source>
</evidence>
<comment type="subunit">
    <text evidence="2">The complex is composed of two ATP-binding proteins (UgpC), two transmembrane proteins (UgpA and UgpE) and a solute-binding protein (UgpB).</text>
</comment>
<dbReference type="GO" id="GO:0055085">
    <property type="term" value="P:transmembrane transport"/>
    <property type="evidence" value="ECO:0007669"/>
    <property type="project" value="InterPro"/>
</dbReference>
<dbReference type="RefSeq" id="WP_230868230.1">
    <property type="nucleotide sequence ID" value="NZ_CP046640.1"/>
</dbReference>
<dbReference type="GO" id="GO:0005886">
    <property type="term" value="C:plasma membrane"/>
    <property type="evidence" value="ECO:0007669"/>
    <property type="project" value="UniProtKB-SubCell"/>
</dbReference>
<name>A0A8A7K8R9_9FIRM</name>
<dbReference type="AlphaFoldDB" id="A0A8A7K8R9"/>
<dbReference type="InterPro" id="IPR035906">
    <property type="entry name" value="MetI-like_sf"/>
</dbReference>
<dbReference type="KEGG" id="ifn:GM661_00290"/>
<feature type="transmembrane region" description="Helical" evidence="10">
    <location>
        <begin position="106"/>
        <end position="127"/>
    </location>
</feature>
<dbReference type="InterPro" id="IPR050809">
    <property type="entry name" value="UgpAE/MalFG_permease"/>
</dbReference>
<organism evidence="12 13">
    <name type="scientific">Iocasia fonsfrigidae</name>
    <dbReference type="NCBI Taxonomy" id="2682810"/>
    <lineage>
        <taxon>Bacteria</taxon>
        <taxon>Bacillati</taxon>
        <taxon>Bacillota</taxon>
        <taxon>Clostridia</taxon>
        <taxon>Halanaerobiales</taxon>
        <taxon>Halanaerobiaceae</taxon>
        <taxon>Iocasia</taxon>
    </lineage>
</organism>
<feature type="transmembrane region" description="Helical" evidence="10">
    <location>
        <begin position="12"/>
        <end position="30"/>
    </location>
</feature>
<keyword evidence="13" id="KW-1185">Reference proteome</keyword>
<comment type="similarity">
    <text evidence="10">Belongs to the binding-protein-dependent transport system permease family.</text>
</comment>
<evidence type="ECO:0000256" key="3">
    <source>
        <dbReference type="ARBA" id="ARBA00022448"/>
    </source>
</evidence>
<evidence type="ECO:0000256" key="6">
    <source>
        <dbReference type="ARBA" id="ARBA00022692"/>
    </source>
</evidence>
<dbReference type="PROSITE" id="PS50928">
    <property type="entry name" value="ABC_TM1"/>
    <property type="match status" value="1"/>
</dbReference>
<dbReference type="Gene3D" id="1.10.3720.10">
    <property type="entry name" value="MetI-like"/>
    <property type="match status" value="1"/>
</dbReference>
<protein>
    <recommendedName>
        <fullName evidence="9">sn-glycerol-3-phosphate transport system permease protein UgpA</fullName>
    </recommendedName>
</protein>
<sequence>MNSKYNGKFIPYLLLLPSILISFIFLYYPAVQSFILSLYKTAFLGIKKIYVGPENFLELLSSRVYLDSILMSIIFAGSVVLIGISVSMFIAILLNRDIPGTQIYRLGFIWPYALSPAVAGVILLFMFNPTAGIVNYITETLWGISPDWVSNSKLALVMVIGAAIWKNLGYNIVFYLASLQNIPDGVMEAAAVDGANNVQRFFYITFSFLKPTTLFLVITNLIYSFFDTFGIIETLTKGGPVNATNIMIYNLYTDAFKNFKSGVAAAQSIILFFLVMIFTIVQFKWSDKKIHYGG</sequence>
<keyword evidence="4" id="KW-1003">Cell membrane</keyword>
<dbReference type="SUPFAM" id="SSF161098">
    <property type="entry name" value="MetI-like"/>
    <property type="match status" value="1"/>
</dbReference>
<dbReference type="PANTHER" id="PTHR43227">
    <property type="entry name" value="BLL4140 PROTEIN"/>
    <property type="match status" value="1"/>
</dbReference>
<keyword evidence="5" id="KW-0997">Cell inner membrane</keyword>
<feature type="domain" description="ABC transmembrane type-1" evidence="11">
    <location>
        <begin position="69"/>
        <end position="282"/>
    </location>
</feature>
<dbReference type="PANTHER" id="PTHR43227:SF9">
    <property type="entry name" value="SN-GLYCEROL-3-PHOSPHATE TRANSPORT SYSTEM PERMEASE PROTEIN UGPA"/>
    <property type="match status" value="1"/>
</dbReference>
<evidence type="ECO:0000256" key="1">
    <source>
        <dbReference type="ARBA" id="ARBA00004429"/>
    </source>
</evidence>
<feature type="transmembrane region" description="Helical" evidence="10">
    <location>
        <begin position="69"/>
        <end position="94"/>
    </location>
</feature>
<keyword evidence="7 10" id="KW-1133">Transmembrane helix</keyword>
<accession>A0A8A7K8R9</accession>
<evidence type="ECO:0000313" key="13">
    <source>
        <dbReference type="Proteomes" id="UP000665020"/>
    </source>
</evidence>
<feature type="transmembrane region" description="Helical" evidence="10">
    <location>
        <begin position="154"/>
        <end position="177"/>
    </location>
</feature>
<evidence type="ECO:0000256" key="2">
    <source>
        <dbReference type="ARBA" id="ARBA00011557"/>
    </source>
</evidence>